<evidence type="ECO:0000256" key="2">
    <source>
        <dbReference type="ARBA" id="ARBA00004418"/>
    </source>
</evidence>
<dbReference type="PROSITE" id="PS00409">
    <property type="entry name" value="PROKAR_NTER_METHYL"/>
    <property type="match status" value="1"/>
</dbReference>
<dbReference type="EMBL" id="LHCI01000106">
    <property type="protein sequence ID" value="KOX90295.1"/>
    <property type="molecule type" value="Genomic_DNA"/>
</dbReference>
<dbReference type="Gene3D" id="3.30.700.10">
    <property type="entry name" value="Glycoprotein, Type 4 Pilin"/>
    <property type="match status" value="1"/>
</dbReference>
<evidence type="ECO:0000256" key="4">
    <source>
        <dbReference type="ARBA" id="ARBA00023237"/>
    </source>
</evidence>
<protein>
    <recommendedName>
        <fullName evidence="7">Prepilin-type N-terminal cleavage/methylation domain-containing protein</fullName>
    </recommendedName>
</protein>
<comment type="subcellular location">
    <subcellularLocation>
        <location evidence="1">Cell outer membrane</location>
        <topology evidence="1">Single-pass membrane protein</topology>
    </subcellularLocation>
    <subcellularLocation>
        <location evidence="2">Periplasm</location>
    </subcellularLocation>
</comment>
<keyword evidence="4" id="KW-0472">Membrane</keyword>
<comment type="caution">
    <text evidence="5">The sequence shown here is derived from an EMBL/GenBank/DDBJ whole genome shotgun (WGS) entry which is preliminary data.</text>
</comment>
<sequence>MKRGLSLLELLIVLAVLGLLLGLGVPNFLRWRAQAEVDEAARSLAQAFQYARAEAKRTNAARCVRVWRDGFSVGESCADLSAPTQRFSRVQVSESNYATFPPLDVVFQRPYGTTDAPLKKLTLRHTRYPDLTRSVHVIGVIGKVVVR</sequence>
<keyword evidence="3" id="KW-0574">Periplasm</keyword>
<evidence type="ECO:0000313" key="5">
    <source>
        <dbReference type="EMBL" id="KOX90295.1"/>
    </source>
</evidence>
<keyword evidence="4" id="KW-0998">Cell outer membrane</keyword>
<dbReference type="GO" id="GO:0042597">
    <property type="term" value="C:periplasmic space"/>
    <property type="evidence" value="ECO:0007669"/>
    <property type="project" value="UniProtKB-SubCell"/>
</dbReference>
<gene>
    <name evidence="5" type="ORF">BVI061214_01485</name>
</gene>
<dbReference type="Pfam" id="PF07963">
    <property type="entry name" value="N_methyl"/>
    <property type="match status" value="1"/>
</dbReference>
<dbReference type="InterPro" id="IPR012902">
    <property type="entry name" value="N_methyl_site"/>
</dbReference>
<dbReference type="InterPro" id="IPR045584">
    <property type="entry name" value="Pilin-like"/>
</dbReference>
<evidence type="ECO:0000313" key="6">
    <source>
        <dbReference type="Proteomes" id="UP000037685"/>
    </source>
</evidence>
<evidence type="ECO:0000256" key="3">
    <source>
        <dbReference type="ARBA" id="ARBA00022764"/>
    </source>
</evidence>
<dbReference type="RefSeq" id="WP_053767886.1">
    <property type="nucleotide sequence ID" value="NZ_LHCI01000106.1"/>
</dbReference>
<accession>A0A0M9AGE2</accession>
<evidence type="ECO:0000256" key="1">
    <source>
        <dbReference type="ARBA" id="ARBA00004203"/>
    </source>
</evidence>
<evidence type="ECO:0008006" key="7">
    <source>
        <dbReference type="Google" id="ProtNLM"/>
    </source>
</evidence>
<dbReference type="GO" id="GO:0009279">
    <property type="term" value="C:cell outer membrane"/>
    <property type="evidence" value="ECO:0007669"/>
    <property type="project" value="UniProtKB-SubCell"/>
</dbReference>
<dbReference type="NCBIfam" id="TIGR02532">
    <property type="entry name" value="IV_pilin_GFxxxE"/>
    <property type="match status" value="1"/>
</dbReference>
<proteinExistence type="predicted"/>
<dbReference type="AlphaFoldDB" id="A0A0M9AGE2"/>
<dbReference type="SUPFAM" id="SSF54523">
    <property type="entry name" value="Pili subunits"/>
    <property type="match status" value="1"/>
</dbReference>
<reference evidence="5 6" key="1">
    <citation type="submission" date="2015-07" db="EMBL/GenBank/DDBJ databases">
        <authorList>
            <person name="Noorani M."/>
        </authorList>
    </citation>
    <scope>NUCLEOTIDE SEQUENCE [LARGE SCALE GENOMIC DNA]</scope>
    <source>
        <strain evidence="6">ATCC 25104 / DSM 625 / JCM 10724 / NBRC 103206 / NCIMB 11243 / YT-1</strain>
    </source>
</reference>
<name>A0A0M9AGE2_THEAQ</name>
<organism evidence="5 6">
    <name type="scientific">Thermus aquaticus</name>
    <dbReference type="NCBI Taxonomy" id="271"/>
    <lineage>
        <taxon>Bacteria</taxon>
        <taxon>Thermotogati</taxon>
        <taxon>Deinococcota</taxon>
        <taxon>Deinococci</taxon>
        <taxon>Thermales</taxon>
        <taxon>Thermaceae</taxon>
        <taxon>Thermus</taxon>
    </lineage>
</organism>
<dbReference type="PATRIC" id="fig|271.14.peg.1561"/>
<dbReference type="Proteomes" id="UP000037685">
    <property type="component" value="Unassembled WGS sequence"/>
</dbReference>